<dbReference type="RefSeq" id="WP_315690224.1">
    <property type="nucleotide sequence ID" value="NZ_JBBWYZ010000021.1"/>
</dbReference>
<proteinExistence type="predicted"/>
<evidence type="ECO:0000313" key="1">
    <source>
        <dbReference type="EMBL" id="MEK9514343.1"/>
    </source>
</evidence>
<protein>
    <submittedName>
        <fullName evidence="1">Uncharacterized protein</fullName>
    </submittedName>
</protein>
<sequence>MRTPQLMICLSLAGLTIATGDIQPAIALPVLVAQNQPQNRPIPFSLPLSATVILVDGGQRTGQLVEIKPEYLIVTRGESRAQEAIA</sequence>
<evidence type="ECO:0000313" key="2">
    <source>
        <dbReference type="Proteomes" id="UP001387447"/>
    </source>
</evidence>
<gene>
    <name evidence="1" type="ORF">AAEJ74_22435</name>
</gene>
<accession>A0ABU9EQU9</accession>
<reference evidence="1 2" key="1">
    <citation type="journal article" date="2024" name="Front. Microbiol.">
        <title>Transcriptomic insights into the dominance of two phototrophs throughout the water column of a tropical hypersaline-alkaline crater lake (Dziani Dzaha, Mayotte).</title>
        <authorList>
            <person name="Duperron S."/>
            <person name="Halary S."/>
            <person name="Bouly J.-P."/>
            <person name="Roussel T."/>
            <person name="Hugoni M."/>
            <person name="Bruto M."/>
            <person name="Oger P."/>
            <person name="Duval C."/>
            <person name="Woo A."/>
            <person name="Jezequiel D."/>
            <person name="Ader M."/>
            <person name="Leboulanger C."/>
            <person name="Agogue H."/>
            <person name="Grossi V."/>
            <person name="Trousselier M."/>
            <person name="Bernard C."/>
        </authorList>
    </citation>
    <scope>NUCLEOTIDE SEQUENCE [LARGE SCALE GENOMIC DNA]</scope>
    <source>
        <strain evidence="1 2">PMC 851.14</strain>
    </source>
</reference>
<dbReference type="EMBL" id="JBBWYZ010000021">
    <property type="protein sequence ID" value="MEK9514343.1"/>
    <property type="molecule type" value="Genomic_DNA"/>
</dbReference>
<organism evidence="1 2">
    <name type="scientific">Limnospira fusiformis PMC 851.14</name>
    <dbReference type="NCBI Taxonomy" id="2219512"/>
    <lineage>
        <taxon>Bacteria</taxon>
        <taxon>Bacillati</taxon>
        <taxon>Cyanobacteriota</taxon>
        <taxon>Cyanophyceae</taxon>
        <taxon>Oscillatoriophycideae</taxon>
        <taxon>Oscillatoriales</taxon>
        <taxon>Sirenicapillariaceae</taxon>
        <taxon>Limnospira</taxon>
    </lineage>
</organism>
<dbReference type="Proteomes" id="UP001387447">
    <property type="component" value="Unassembled WGS sequence"/>
</dbReference>
<comment type="caution">
    <text evidence="1">The sequence shown here is derived from an EMBL/GenBank/DDBJ whole genome shotgun (WGS) entry which is preliminary data.</text>
</comment>
<name>A0ABU9EQU9_LIMFS</name>
<keyword evidence="2" id="KW-1185">Reference proteome</keyword>